<evidence type="ECO:0000256" key="11">
    <source>
        <dbReference type="SAM" id="MobiDB-lite"/>
    </source>
</evidence>
<evidence type="ECO:0000256" key="3">
    <source>
        <dbReference type="ARBA" id="ARBA00022676"/>
    </source>
</evidence>
<evidence type="ECO:0000259" key="12">
    <source>
        <dbReference type="Pfam" id="PF00535"/>
    </source>
</evidence>
<feature type="compositionally biased region" description="Low complexity" evidence="11">
    <location>
        <begin position="16"/>
        <end position="56"/>
    </location>
</feature>
<evidence type="ECO:0000256" key="6">
    <source>
        <dbReference type="ARBA" id="ARBA00023136"/>
    </source>
</evidence>
<dbReference type="Proteomes" id="UP000186058">
    <property type="component" value="Unassembled WGS sequence"/>
</dbReference>
<dbReference type="PANTHER" id="PTHR43646:SF2">
    <property type="entry name" value="GLYCOSYLTRANSFERASE 2-LIKE DOMAIN-CONTAINING PROTEIN"/>
    <property type="match status" value="1"/>
</dbReference>
<feature type="compositionally biased region" description="Low complexity" evidence="11">
    <location>
        <begin position="83"/>
        <end position="98"/>
    </location>
</feature>
<evidence type="ECO:0000256" key="1">
    <source>
        <dbReference type="ARBA" id="ARBA00004236"/>
    </source>
</evidence>
<evidence type="ECO:0000256" key="7">
    <source>
        <dbReference type="ARBA" id="ARBA00037281"/>
    </source>
</evidence>
<feature type="region of interest" description="Disordered" evidence="11">
    <location>
        <begin position="1"/>
        <end position="115"/>
    </location>
</feature>
<evidence type="ECO:0000256" key="5">
    <source>
        <dbReference type="ARBA" id="ARBA00022746"/>
    </source>
</evidence>
<keyword evidence="6" id="KW-0472">Membrane</keyword>
<evidence type="ECO:0000256" key="4">
    <source>
        <dbReference type="ARBA" id="ARBA00022679"/>
    </source>
</evidence>
<dbReference type="PANTHER" id="PTHR43646">
    <property type="entry name" value="GLYCOSYLTRANSFERASE"/>
    <property type="match status" value="1"/>
</dbReference>
<organism evidence="13 14">
    <name type="scientific">Paenibacillus helianthi</name>
    <dbReference type="NCBI Taxonomy" id="1349432"/>
    <lineage>
        <taxon>Bacteria</taxon>
        <taxon>Bacillati</taxon>
        <taxon>Bacillota</taxon>
        <taxon>Bacilli</taxon>
        <taxon>Bacillales</taxon>
        <taxon>Paenibacillaceae</taxon>
        <taxon>Paenibacillus</taxon>
    </lineage>
</organism>
<reference evidence="13 14" key="1">
    <citation type="submission" date="2016-03" db="EMBL/GenBank/DDBJ databases">
        <authorList>
            <person name="Sant'Anna F.H."/>
            <person name="Ambrosini A."/>
            <person name="Souza R."/>
            <person name="Bach E."/>
            <person name="Fernandes G."/>
            <person name="Balsanelli E."/>
            <person name="Baura V.A."/>
            <person name="Souza E.M."/>
            <person name="Passaglia L."/>
        </authorList>
    </citation>
    <scope>NUCLEOTIDE SEQUENCE [LARGE SCALE GENOMIC DNA]</scope>
    <source>
        <strain evidence="13 14">P26E</strain>
    </source>
</reference>
<dbReference type="InterPro" id="IPR029044">
    <property type="entry name" value="Nucleotide-diphossugar_trans"/>
</dbReference>
<keyword evidence="14" id="KW-1185">Reference proteome</keyword>
<evidence type="ECO:0000313" key="13">
    <source>
        <dbReference type="EMBL" id="OKP83370.1"/>
    </source>
</evidence>
<protein>
    <recommendedName>
        <fullName evidence="10">4,4'-diaponeurosporenoate glycosyltransferase</fullName>
    </recommendedName>
</protein>
<accession>A0ABX3EKN4</accession>
<keyword evidence="3" id="KW-0328">Glycosyltransferase</keyword>
<evidence type="ECO:0000256" key="2">
    <source>
        <dbReference type="ARBA" id="ARBA00022475"/>
    </source>
</evidence>
<comment type="caution">
    <text evidence="13">The sequence shown here is derived from an EMBL/GenBank/DDBJ whole genome shotgun (WGS) entry which is preliminary data.</text>
</comment>
<evidence type="ECO:0000313" key="14">
    <source>
        <dbReference type="Proteomes" id="UP000186058"/>
    </source>
</evidence>
<dbReference type="EMBL" id="LVWI01000060">
    <property type="protein sequence ID" value="OKP83370.1"/>
    <property type="molecule type" value="Genomic_DNA"/>
</dbReference>
<dbReference type="SUPFAM" id="SSF53448">
    <property type="entry name" value="Nucleotide-diphospho-sugar transferases"/>
    <property type="match status" value="1"/>
</dbReference>
<sequence>MIAEMPDAISSSRQKATVSAALSSRSSRAKARQAPAVRKTRAGAPGASGHGSSAAALVQAAGPSPSRRKGAGRSAARRKKARSAAAGGAAVRRSTAGSPASIRQGAGSPLHDIAAGGNARGSDVYRGAKPQLPQLGGSLSVIISARNEMRTLPGLLKQVQQLHPAEIIVVLNGCTDDSYKYTRLCKQATVVHCPESAGHDVGRALGAKLSRGDILLFLDGDMVISAPQLAVFAAAVDGGVDVALNDLDSLLPSFDLCDDVTRCKLYLNSVLGRSDLGVSSMTAVPHALSRRALERIGYRELMVPPKAQALSIIEQLRVEKAGTVNVIKHNRLRQGNIGAGNAMEQLIAGDHAEALLRVLIHRDKNGGLTGESLLEQRRQMAAWRNSI</sequence>
<feature type="compositionally biased region" description="Basic residues" evidence="11">
    <location>
        <begin position="66"/>
        <end position="82"/>
    </location>
</feature>
<comment type="subcellular location">
    <subcellularLocation>
        <location evidence="1">Cell membrane</location>
    </subcellularLocation>
</comment>
<dbReference type="Gene3D" id="3.90.550.10">
    <property type="entry name" value="Spore Coat Polysaccharide Biosynthesis Protein SpsA, Chain A"/>
    <property type="match status" value="1"/>
</dbReference>
<comment type="similarity">
    <text evidence="9">Belongs to the glycosyltransferase 2 family. CrtQ subfamily.</text>
</comment>
<gene>
    <name evidence="13" type="ORF">A3844_22290</name>
</gene>
<name>A0ABX3EKN4_9BACL</name>
<comment type="function">
    <text evidence="7">Catalyzes the glycosylation of 4,4'-diaponeurosporenoate, i.e. the esterification of glucose at the C1'' position with the carboxyl group of 4,4'-diaponeurosporenic acid, to form glycosyl-4,4'-diaponeurosporenoate. This is a step in the biosynthesis of staphyloxanthin, an orange pigment present in most staphylococci strains.</text>
</comment>
<keyword evidence="5" id="KW-0125">Carotenoid biosynthesis</keyword>
<keyword evidence="4" id="KW-0808">Transferase</keyword>
<dbReference type="RefSeq" id="WP_074108557.1">
    <property type="nucleotide sequence ID" value="NZ_LVWI01000060.1"/>
</dbReference>
<evidence type="ECO:0000256" key="9">
    <source>
        <dbReference type="ARBA" id="ARBA00038120"/>
    </source>
</evidence>
<evidence type="ECO:0000256" key="10">
    <source>
        <dbReference type="ARBA" id="ARBA00040345"/>
    </source>
</evidence>
<feature type="domain" description="Glycosyltransferase 2-like" evidence="12">
    <location>
        <begin position="140"/>
        <end position="243"/>
    </location>
</feature>
<dbReference type="CDD" id="cd00761">
    <property type="entry name" value="Glyco_tranf_GTA_type"/>
    <property type="match status" value="1"/>
</dbReference>
<comment type="pathway">
    <text evidence="8">Carotenoid biosynthesis; staphyloxanthin biosynthesis; staphyloxanthin from farnesyl diphosphate: step 4/5.</text>
</comment>
<dbReference type="InterPro" id="IPR001173">
    <property type="entry name" value="Glyco_trans_2-like"/>
</dbReference>
<keyword evidence="2" id="KW-1003">Cell membrane</keyword>
<evidence type="ECO:0000256" key="8">
    <source>
        <dbReference type="ARBA" id="ARBA00037904"/>
    </source>
</evidence>
<dbReference type="Pfam" id="PF00535">
    <property type="entry name" value="Glycos_transf_2"/>
    <property type="match status" value="1"/>
</dbReference>
<proteinExistence type="inferred from homology"/>